<accession>A0ABY5KQI6</accession>
<keyword evidence="2" id="KW-1185">Reference proteome</keyword>
<organism evidence="1 2">
    <name type="scientific">Cellulomonas xiejunii</name>
    <dbReference type="NCBI Taxonomy" id="2968083"/>
    <lineage>
        <taxon>Bacteria</taxon>
        <taxon>Bacillati</taxon>
        <taxon>Actinomycetota</taxon>
        <taxon>Actinomycetes</taxon>
        <taxon>Micrococcales</taxon>
        <taxon>Cellulomonadaceae</taxon>
        <taxon>Cellulomonas</taxon>
    </lineage>
</organism>
<protein>
    <submittedName>
        <fullName evidence="1">Uncharacterized protein</fullName>
    </submittedName>
</protein>
<dbReference type="RefSeq" id="WP_227575264.1">
    <property type="nucleotide sequence ID" value="NZ_CP101987.1"/>
</dbReference>
<evidence type="ECO:0000313" key="1">
    <source>
        <dbReference type="EMBL" id="UUI71452.1"/>
    </source>
</evidence>
<dbReference type="Proteomes" id="UP001316384">
    <property type="component" value="Chromosome"/>
</dbReference>
<reference evidence="1 2" key="1">
    <citation type="submission" date="2022-07" db="EMBL/GenBank/DDBJ databases">
        <title>Novel species in genus cellulomonas.</title>
        <authorList>
            <person name="Ye L."/>
        </authorList>
    </citation>
    <scope>NUCLEOTIDE SEQUENCE [LARGE SCALE GENOMIC DNA]</scope>
    <source>
        <strain evidence="2">zg-B89</strain>
    </source>
</reference>
<dbReference type="EMBL" id="CP101987">
    <property type="protein sequence ID" value="UUI71452.1"/>
    <property type="molecule type" value="Genomic_DNA"/>
</dbReference>
<evidence type="ECO:0000313" key="2">
    <source>
        <dbReference type="Proteomes" id="UP001316384"/>
    </source>
</evidence>
<sequence length="103" mass="11313">MGDALMKNDDPKIFDVVKIVDTEESRSLGLKGTEAVILGISEDEATKEKWFALRLGPDLPTVMISSSSVERTGRSVSRDSIYPGNTIRVSRTGEVLRDTQDGR</sequence>
<proteinExistence type="predicted"/>
<name>A0ABY5KQI6_9CELL</name>
<gene>
    <name evidence="1" type="ORF">NP048_16915</name>
</gene>